<protein>
    <submittedName>
        <fullName evidence="1">Uncharacterized protein</fullName>
    </submittedName>
</protein>
<evidence type="ECO:0000313" key="1">
    <source>
        <dbReference type="EMBL" id="MBX71121.1"/>
    </source>
</evidence>
<dbReference type="EMBL" id="GGEC01090637">
    <property type="protein sequence ID" value="MBX71121.1"/>
    <property type="molecule type" value="Transcribed_RNA"/>
</dbReference>
<sequence length="72" mass="8516">MHRFSNFYSSLLDINFPLYSLKLHAALLSIYVIMDKFIFSLSHSLSSLDFFGFLLKFKKCVWLFFLKGHFPS</sequence>
<proteinExistence type="predicted"/>
<accession>A0A2P2QW77</accession>
<reference evidence="1" key="1">
    <citation type="submission" date="2018-02" db="EMBL/GenBank/DDBJ databases">
        <title>Rhizophora mucronata_Transcriptome.</title>
        <authorList>
            <person name="Meera S.P."/>
            <person name="Sreeshan A."/>
            <person name="Augustine A."/>
        </authorList>
    </citation>
    <scope>NUCLEOTIDE SEQUENCE</scope>
    <source>
        <tissue evidence="1">Leaf</tissue>
    </source>
</reference>
<name>A0A2P2QW77_RHIMU</name>
<organism evidence="1">
    <name type="scientific">Rhizophora mucronata</name>
    <name type="common">Asiatic mangrove</name>
    <dbReference type="NCBI Taxonomy" id="61149"/>
    <lineage>
        <taxon>Eukaryota</taxon>
        <taxon>Viridiplantae</taxon>
        <taxon>Streptophyta</taxon>
        <taxon>Embryophyta</taxon>
        <taxon>Tracheophyta</taxon>
        <taxon>Spermatophyta</taxon>
        <taxon>Magnoliopsida</taxon>
        <taxon>eudicotyledons</taxon>
        <taxon>Gunneridae</taxon>
        <taxon>Pentapetalae</taxon>
        <taxon>rosids</taxon>
        <taxon>fabids</taxon>
        <taxon>Malpighiales</taxon>
        <taxon>Rhizophoraceae</taxon>
        <taxon>Rhizophora</taxon>
    </lineage>
</organism>
<dbReference type="AlphaFoldDB" id="A0A2P2QW77"/>